<dbReference type="Pfam" id="PF26138">
    <property type="entry name" value="DUF8040"/>
    <property type="match status" value="1"/>
</dbReference>
<gene>
    <name evidence="2" type="ORF">C1H46_005376</name>
</gene>
<dbReference type="Proteomes" id="UP000315295">
    <property type="component" value="Unassembled WGS sequence"/>
</dbReference>
<reference evidence="2 3" key="1">
    <citation type="journal article" date="2019" name="G3 (Bethesda)">
        <title>Sequencing of a Wild Apple (Malus baccata) Genome Unravels the Differences Between Cultivated and Wild Apple Species Regarding Disease Resistance and Cold Tolerance.</title>
        <authorList>
            <person name="Chen X."/>
        </authorList>
    </citation>
    <scope>NUCLEOTIDE SEQUENCE [LARGE SCALE GENOMIC DNA]</scope>
    <source>
        <strain evidence="3">cv. Shandingzi</strain>
        <tissue evidence="2">Leaves</tissue>
    </source>
</reference>
<evidence type="ECO:0000259" key="1">
    <source>
        <dbReference type="Pfam" id="PF26138"/>
    </source>
</evidence>
<dbReference type="AlphaFoldDB" id="A0A540NEH1"/>
<comment type="caution">
    <text evidence="2">The sequence shown here is derived from an EMBL/GenBank/DDBJ whole genome shotgun (WGS) entry which is preliminary data.</text>
</comment>
<organism evidence="2 3">
    <name type="scientific">Malus baccata</name>
    <name type="common">Siberian crab apple</name>
    <name type="synonym">Pyrus baccata</name>
    <dbReference type="NCBI Taxonomy" id="106549"/>
    <lineage>
        <taxon>Eukaryota</taxon>
        <taxon>Viridiplantae</taxon>
        <taxon>Streptophyta</taxon>
        <taxon>Embryophyta</taxon>
        <taxon>Tracheophyta</taxon>
        <taxon>Spermatophyta</taxon>
        <taxon>Magnoliopsida</taxon>
        <taxon>eudicotyledons</taxon>
        <taxon>Gunneridae</taxon>
        <taxon>Pentapetalae</taxon>
        <taxon>rosids</taxon>
        <taxon>fabids</taxon>
        <taxon>Rosales</taxon>
        <taxon>Rosaceae</taxon>
        <taxon>Amygdaloideae</taxon>
        <taxon>Maleae</taxon>
        <taxon>Malus</taxon>
    </lineage>
</organism>
<dbReference type="STRING" id="106549.A0A540NEH1"/>
<dbReference type="PANTHER" id="PTHR22930:SF293">
    <property type="entry name" value="PROTEIN ALP1-LIKE"/>
    <property type="match status" value="1"/>
</dbReference>
<accession>A0A540NEH1</accession>
<keyword evidence="3" id="KW-1185">Reference proteome</keyword>
<evidence type="ECO:0000313" key="2">
    <source>
        <dbReference type="EMBL" id="TQE08993.1"/>
    </source>
</evidence>
<protein>
    <recommendedName>
        <fullName evidence="1">DUF8040 domain-containing protein</fullName>
    </recommendedName>
</protein>
<dbReference type="InterPro" id="IPR058353">
    <property type="entry name" value="DUF8040"/>
</dbReference>
<dbReference type="InterPro" id="IPR045249">
    <property type="entry name" value="HARBI1-like"/>
</dbReference>
<evidence type="ECO:0000313" key="3">
    <source>
        <dbReference type="Proteomes" id="UP000315295"/>
    </source>
</evidence>
<name>A0A540NEH1_MALBA</name>
<feature type="domain" description="DUF8040" evidence="1">
    <location>
        <begin position="1"/>
        <end position="70"/>
    </location>
</feature>
<sequence length="98" mass="11180">MDRNAFAVLCDLLQTRGGLVDDGHVTIEEQVATFVNILAHHNKNRSMQVRFIRSGETISRYIRRVLRALLNLQEVLFAKPTPIQRIARNRDGNALRVA</sequence>
<proteinExistence type="predicted"/>
<dbReference type="PANTHER" id="PTHR22930">
    <property type="match status" value="1"/>
</dbReference>
<dbReference type="EMBL" id="VIEB01000062">
    <property type="protein sequence ID" value="TQE08993.1"/>
    <property type="molecule type" value="Genomic_DNA"/>
</dbReference>